<dbReference type="Gene3D" id="3.40.1190.20">
    <property type="match status" value="1"/>
</dbReference>
<dbReference type="PROSITE" id="PS00584">
    <property type="entry name" value="PFKB_KINASES_2"/>
    <property type="match status" value="1"/>
</dbReference>
<proteinExistence type="inferred from homology"/>
<evidence type="ECO:0000256" key="1">
    <source>
        <dbReference type="ARBA" id="ARBA00010688"/>
    </source>
</evidence>
<dbReference type="GO" id="GO:0006796">
    <property type="term" value="P:phosphate-containing compound metabolic process"/>
    <property type="evidence" value="ECO:0007669"/>
    <property type="project" value="UniProtKB-ARBA"/>
</dbReference>
<keyword evidence="3" id="KW-0418">Kinase</keyword>
<dbReference type="InterPro" id="IPR002173">
    <property type="entry name" value="Carboh/pur_kinase_PfkB_CS"/>
</dbReference>
<name>A0A6J6FMD7_9ZZZZ</name>
<comment type="similarity">
    <text evidence="1">Belongs to the carbohydrate kinase PfkB family.</text>
</comment>
<dbReference type="EMBL" id="CAEZUF010000036">
    <property type="protein sequence ID" value="CAB4590216.1"/>
    <property type="molecule type" value="Genomic_DNA"/>
</dbReference>
<evidence type="ECO:0000313" key="6">
    <source>
        <dbReference type="EMBL" id="CAB4739017.1"/>
    </source>
</evidence>
<reference evidence="5" key="1">
    <citation type="submission" date="2020-05" db="EMBL/GenBank/DDBJ databases">
        <authorList>
            <person name="Chiriac C."/>
            <person name="Salcher M."/>
            <person name="Ghai R."/>
            <person name="Kavagutti S V."/>
        </authorList>
    </citation>
    <scope>NUCLEOTIDE SEQUENCE</scope>
</reference>
<evidence type="ECO:0000256" key="3">
    <source>
        <dbReference type="ARBA" id="ARBA00022777"/>
    </source>
</evidence>
<dbReference type="EMBL" id="CAFAAE010000055">
    <property type="protein sequence ID" value="CAB4790229.1"/>
    <property type="molecule type" value="Genomic_DNA"/>
</dbReference>
<sequence length="295" mass="30321">MGLILCIGDVMLDVVVRIDSEINYGSDTPAKISTHGGGAAANVASWLASASREVQLVSRVGDDPAGTAVMAELDNLGVQHGDIVVKGAQTGVVAVLVDKSGERTMFPESGANSGLNLSDLPPLNNVAAVYLSGYSLLNPASTTGVVAMVNAITSAQIPIIFDPASVGTMSHVGLSVVKDILPRMSVVILNEEEAFYLTGRSDIKLALQELKELVPIVVIKRGSQGAIAVDRESDFVEVGAKSANVIDTTGAGDAFAAGFIGSWIEKSDLLAAIGSAIDLATQCVAIIGARPPVNP</sequence>
<dbReference type="AlphaFoldDB" id="A0A6J6FMD7"/>
<dbReference type="GO" id="GO:0016301">
    <property type="term" value="F:kinase activity"/>
    <property type="evidence" value="ECO:0007669"/>
    <property type="project" value="UniProtKB-KW"/>
</dbReference>
<dbReference type="EMBL" id="CAEZYX010000028">
    <property type="protein sequence ID" value="CAB4739017.1"/>
    <property type="molecule type" value="Genomic_DNA"/>
</dbReference>
<protein>
    <submittedName>
        <fullName evidence="5">Unannotated protein</fullName>
    </submittedName>
</protein>
<accession>A0A6J6FMD7</accession>
<dbReference type="PANTHER" id="PTHR10584:SF167">
    <property type="entry name" value="PFKB DOMAIN PROTEIN"/>
    <property type="match status" value="1"/>
</dbReference>
<dbReference type="SUPFAM" id="SSF53613">
    <property type="entry name" value="Ribokinase-like"/>
    <property type="match status" value="1"/>
</dbReference>
<keyword evidence="2" id="KW-0808">Transferase</keyword>
<dbReference type="PRINTS" id="PR00990">
    <property type="entry name" value="RIBOKINASE"/>
</dbReference>
<evidence type="ECO:0000313" key="5">
    <source>
        <dbReference type="EMBL" id="CAB4590216.1"/>
    </source>
</evidence>
<evidence type="ECO:0000313" key="7">
    <source>
        <dbReference type="EMBL" id="CAB4790229.1"/>
    </source>
</evidence>
<evidence type="ECO:0000259" key="4">
    <source>
        <dbReference type="Pfam" id="PF00294"/>
    </source>
</evidence>
<organism evidence="5">
    <name type="scientific">freshwater metagenome</name>
    <dbReference type="NCBI Taxonomy" id="449393"/>
    <lineage>
        <taxon>unclassified sequences</taxon>
        <taxon>metagenomes</taxon>
        <taxon>ecological metagenomes</taxon>
    </lineage>
</organism>
<gene>
    <name evidence="5" type="ORF">UFOPK1791_00521</name>
    <name evidence="6" type="ORF">UFOPK2802_00425</name>
    <name evidence="7" type="ORF">UFOPK2982_00503</name>
</gene>
<dbReference type="InterPro" id="IPR029056">
    <property type="entry name" value="Ribokinase-like"/>
</dbReference>
<dbReference type="Pfam" id="PF00294">
    <property type="entry name" value="PfkB"/>
    <property type="match status" value="1"/>
</dbReference>
<dbReference type="PANTHER" id="PTHR10584">
    <property type="entry name" value="SUGAR KINASE"/>
    <property type="match status" value="1"/>
</dbReference>
<feature type="domain" description="Carbohydrate kinase PfkB" evidence="4">
    <location>
        <begin position="3"/>
        <end position="292"/>
    </location>
</feature>
<evidence type="ECO:0000256" key="2">
    <source>
        <dbReference type="ARBA" id="ARBA00022679"/>
    </source>
</evidence>
<dbReference type="InterPro" id="IPR011611">
    <property type="entry name" value="PfkB_dom"/>
</dbReference>
<dbReference type="InterPro" id="IPR002139">
    <property type="entry name" value="Ribo/fructo_kinase"/>
</dbReference>